<evidence type="ECO:0000259" key="5">
    <source>
        <dbReference type="Pfam" id="PF06737"/>
    </source>
</evidence>
<keyword evidence="4" id="KW-0732">Signal</keyword>
<evidence type="ECO:0000256" key="4">
    <source>
        <dbReference type="SAM" id="SignalP"/>
    </source>
</evidence>
<gene>
    <name evidence="6" type="ORF">GCM10009613_24340</name>
</gene>
<feature type="signal peptide" evidence="4">
    <location>
        <begin position="1"/>
        <end position="30"/>
    </location>
</feature>
<comment type="caution">
    <text evidence="6">The sequence shown here is derived from an EMBL/GenBank/DDBJ whole genome shotgun (WGS) entry which is preliminary data.</text>
</comment>
<proteinExistence type="inferred from homology"/>
<dbReference type="Pfam" id="PF06737">
    <property type="entry name" value="Transglycosylas"/>
    <property type="match status" value="1"/>
</dbReference>
<comment type="similarity">
    <text evidence="1">Belongs to the transglycosylase family. Rpf subfamily.</text>
</comment>
<dbReference type="InterPro" id="IPR023346">
    <property type="entry name" value="Lysozyme-like_dom_sf"/>
</dbReference>
<accession>A0ABP4IDA8</accession>
<dbReference type="EMBL" id="BAAAJK010000007">
    <property type="protein sequence ID" value="GAA1387859.1"/>
    <property type="molecule type" value="Genomic_DNA"/>
</dbReference>
<evidence type="ECO:0000313" key="6">
    <source>
        <dbReference type="EMBL" id="GAA1387859.1"/>
    </source>
</evidence>
<dbReference type="Proteomes" id="UP001501414">
    <property type="component" value="Unassembled WGS sequence"/>
</dbReference>
<evidence type="ECO:0000256" key="1">
    <source>
        <dbReference type="ARBA" id="ARBA00010830"/>
    </source>
</evidence>
<feature type="domain" description="Resuscitation-promoting factor core lysozyme-like" evidence="5">
    <location>
        <begin position="52"/>
        <end position="122"/>
    </location>
</feature>
<protein>
    <recommendedName>
        <fullName evidence="5">Resuscitation-promoting factor core lysozyme-like domain-containing protein</fullName>
    </recommendedName>
</protein>
<sequence>MSIRGRFVGTLTAGILAFGAPLALAGTANAAPETSTPVAPAAAVAPGQSVPTSTWDKLAECESSGDWSINTGNGYSGGLQFLPSTWKAYGGSGEAHNASKAEQIRVAENVLEGQGWGAWPSCASQLGLR</sequence>
<feature type="region of interest" description="Disordered" evidence="3">
    <location>
        <begin position="30"/>
        <end position="51"/>
    </location>
</feature>
<organism evidence="6 7">
    <name type="scientific">Pseudonocardia kongjuensis</name>
    <dbReference type="NCBI Taxonomy" id="102227"/>
    <lineage>
        <taxon>Bacteria</taxon>
        <taxon>Bacillati</taxon>
        <taxon>Actinomycetota</taxon>
        <taxon>Actinomycetes</taxon>
        <taxon>Pseudonocardiales</taxon>
        <taxon>Pseudonocardiaceae</taxon>
        <taxon>Pseudonocardia</taxon>
    </lineage>
</organism>
<evidence type="ECO:0000313" key="7">
    <source>
        <dbReference type="Proteomes" id="UP001501414"/>
    </source>
</evidence>
<keyword evidence="2" id="KW-0378">Hydrolase</keyword>
<feature type="chain" id="PRO_5045321134" description="Resuscitation-promoting factor core lysozyme-like domain-containing protein" evidence="4">
    <location>
        <begin position="31"/>
        <end position="129"/>
    </location>
</feature>
<evidence type="ECO:0000256" key="2">
    <source>
        <dbReference type="ARBA" id="ARBA00022801"/>
    </source>
</evidence>
<dbReference type="CDD" id="cd13925">
    <property type="entry name" value="RPF"/>
    <property type="match status" value="1"/>
</dbReference>
<name>A0ABP4IDA8_9PSEU</name>
<dbReference type="SUPFAM" id="SSF53955">
    <property type="entry name" value="Lysozyme-like"/>
    <property type="match status" value="1"/>
</dbReference>
<reference evidence="7" key="1">
    <citation type="journal article" date="2019" name="Int. J. Syst. Evol. Microbiol.">
        <title>The Global Catalogue of Microorganisms (GCM) 10K type strain sequencing project: providing services to taxonomists for standard genome sequencing and annotation.</title>
        <authorList>
            <consortium name="The Broad Institute Genomics Platform"/>
            <consortium name="The Broad Institute Genome Sequencing Center for Infectious Disease"/>
            <person name="Wu L."/>
            <person name="Ma J."/>
        </authorList>
    </citation>
    <scope>NUCLEOTIDE SEQUENCE [LARGE SCALE GENOMIC DNA]</scope>
    <source>
        <strain evidence="7">JCM 11896</strain>
    </source>
</reference>
<dbReference type="InterPro" id="IPR010618">
    <property type="entry name" value="RPF"/>
</dbReference>
<feature type="compositionally biased region" description="Low complexity" evidence="3">
    <location>
        <begin position="30"/>
        <end position="46"/>
    </location>
</feature>
<keyword evidence="7" id="KW-1185">Reference proteome</keyword>
<evidence type="ECO:0000256" key="3">
    <source>
        <dbReference type="SAM" id="MobiDB-lite"/>
    </source>
</evidence>
<dbReference type="Gene3D" id="1.10.530.10">
    <property type="match status" value="1"/>
</dbReference>